<reference evidence="1 2" key="1">
    <citation type="submission" date="2024-01" db="EMBL/GenBank/DDBJ databases">
        <title>Genome assemblies of Stephania.</title>
        <authorList>
            <person name="Yang L."/>
        </authorList>
    </citation>
    <scope>NUCLEOTIDE SEQUENCE [LARGE SCALE GENOMIC DNA]</scope>
    <source>
        <strain evidence="1">QJT</strain>
        <tissue evidence="1">Leaf</tissue>
    </source>
</reference>
<protein>
    <submittedName>
        <fullName evidence="1">Uncharacterized protein</fullName>
    </submittedName>
</protein>
<keyword evidence="2" id="KW-1185">Reference proteome</keyword>
<accession>A0AAP0JN75</accession>
<dbReference type="EMBL" id="JBBNAE010000003">
    <property type="protein sequence ID" value="KAK9136834.1"/>
    <property type="molecule type" value="Genomic_DNA"/>
</dbReference>
<proteinExistence type="predicted"/>
<dbReference type="Proteomes" id="UP001417504">
    <property type="component" value="Unassembled WGS sequence"/>
</dbReference>
<name>A0AAP0JN75_9MAGN</name>
<evidence type="ECO:0000313" key="1">
    <source>
        <dbReference type="EMBL" id="KAK9136834.1"/>
    </source>
</evidence>
<organism evidence="1 2">
    <name type="scientific">Stephania japonica</name>
    <dbReference type="NCBI Taxonomy" id="461633"/>
    <lineage>
        <taxon>Eukaryota</taxon>
        <taxon>Viridiplantae</taxon>
        <taxon>Streptophyta</taxon>
        <taxon>Embryophyta</taxon>
        <taxon>Tracheophyta</taxon>
        <taxon>Spermatophyta</taxon>
        <taxon>Magnoliopsida</taxon>
        <taxon>Ranunculales</taxon>
        <taxon>Menispermaceae</taxon>
        <taxon>Menispermoideae</taxon>
        <taxon>Cissampelideae</taxon>
        <taxon>Stephania</taxon>
    </lineage>
</organism>
<sequence length="96" mass="10379">MPRSMPFSAFALPSEPQYSSTRKPTLESNLAARVYGGVVIGSDQYKEPKTIDCNEAARMYGGVVFGNNYKQGVIDSDEAARMYGGLVFTDGTAKTV</sequence>
<dbReference type="AlphaFoldDB" id="A0AAP0JN75"/>
<comment type="caution">
    <text evidence="1">The sequence shown here is derived from an EMBL/GenBank/DDBJ whole genome shotgun (WGS) entry which is preliminary data.</text>
</comment>
<evidence type="ECO:0000313" key="2">
    <source>
        <dbReference type="Proteomes" id="UP001417504"/>
    </source>
</evidence>
<gene>
    <name evidence="1" type="ORF">Sjap_007428</name>
</gene>